<name>A0ABV7ZHZ0_9HELI</name>
<evidence type="ECO:0000313" key="2">
    <source>
        <dbReference type="Proteomes" id="UP001595783"/>
    </source>
</evidence>
<gene>
    <name evidence="1" type="ORF">ACFOPX_04135</name>
</gene>
<keyword evidence="2" id="KW-1185">Reference proteome</keyword>
<dbReference type="Proteomes" id="UP001595783">
    <property type="component" value="Unassembled WGS sequence"/>
</dbReference>
<comment type="caution">
    <text evidence="1">The sequence shown here is derived from an EMBL/GenBank/DDBJ whole genome shotgun (WGS) entry which is preliminary data.</text>
</comment>
<sequence length="282" mass="31843">MGICEFCAQPAGFLRKQHKECLQKHTQAQEQIQLAIQEAYQQHKTAPQELETLRNSLNQRATSAFIDPSLQQDLIAKGVGRAIETALEDGLLSVDEEERIKALVAFFQLSQEILDKWGYYTRLMQAYILRQVMEGVLPQCLNLMGDPLPFVFQKGEKLIWVEQGVAYYETKTTSRYVGGSQGVSVRIMKGVYYRVGAFKGRRIQEDQLQYVDTGVLAITTKNLYFGGKAKSVRIPFAKLVSISPYEDGISVHKEGANAKPQVFYNGDSWFLYNLIANLNNLG</sequence>
<protein>
    <submittedName>
        <fullName evidence="1">Uncharacterized protein</fullName>
    </submittedName>
</protein>
<accession>A0ABV7ZHZ0</accession>
<evidence type="ECO:0000313" key="1">
    <source>
        <dbReference type="EMBL" id="MFC3847721.1"/>
    </source>
</evidence>
<reference evidence="2" key="1">
    <citation type="journal article" date="2019" name="Int. J. Syst. Evol. Microbiol.">
        <title>The Global Catalogue of Microorganisms (GCM) 10K type strain sequencing project: providing services to taxonomists for standard genome sequencing and annotation.</title>
        <authorList>
            <consortium name="The Broad Institute Genomics Platform"/>
            <consortium name="The Broad Institute Genome Sequencing Center for Infectious Disease"/>
            <person name="Wu L."/>
            <person name="Ma J."/>
        </authorList>
    </citation>
    <scope>NUCLEOTIDE SEQUENCE [LARGE SCALE GENOMIC DNA]</scope>
    <source>
        <strain evidence="2">CCUG 53816</strain>
    </source>
</reference>
<organism evidence="1 2">
    <name type="scientific">Helicobacter baculiformis</name>
    <dbReference type="NCBI Taxonomy" id="427351"/>
    <lineage>
        <taxon>Bacteria</taxon>
        <taxon>Pseudomonadati</taxon>
        <taxon>Campylobacterota</taxon>
        <taxon>Epsilonproteobacteria</taxon>
        <taxon>Campylobacterales</taxon>
        <taxon>Helicobacteraceae</taxon>
        <taxon>Helicobacter</taxon>
    </lineage>
</organism>
<dbReference type="RefSeq" id="WP_104752489.1">
    <property type="nucleotide sequence ID" value="NZ_FZMF01000028.1"/>
</dbReference>
<proteinExistence type="predicted"/>
<dbReference type="EMBL" id="JBHRZO010000018">
    <property type="protein sequence ID" value="MFC3847721.1"/>
    <property type="molecule type" value="Genomic_DNA"/>
</dbReference>